<sequence length="63" mass="7107">MIVDTLCIPSDGLVQLTYEAIADHEDVIVNIESQTGRFFPLDEIPWSKLAFPSTEKILKQCIN</sequence>
<reference evidence="1 2" key="1">
    <citation type="submission" date="2023-07" db="EMBL/GenBank/DDBJ databases">
        <title>Genomic Encyclopedia of Type Strains, Phase IV (KMG-IV): sequencing the most valuable type-strain genomes for metagenomic binning, comparative biology and taxonomic classification.</title>
        <authorList>
            <person name="Goeker M."/>
        </authorList>
    </citation>
    <scope>NUCLEOTIDE SEQUENCE [LARGE SCALE GENOMIC DNA]</scope>
    <source>
        <strain evidence="1 2">DSM 46876</strain>
    </source>
</reference>
<dbReference type="Proteomes" id="UP001238450">
    <property type="component" value="Unassembled WGS sequence"/>
</dbReference>
<evidence type="ECO:0000313" key="2">
    <source>
        <dbReference type="Proteomes" id="UP001238450"/>
    </source>
</evidence>
<evidence type="ECO:0000313" key="1">
    <source>
        <dbReference type="EMBL" id="MDQ0418846.1"/>
    </source>
</evidence>
<protein>
    <submittedName>
        <fullName evidence="1">Uncharacterized protein</fullName>
    </submittedName>
</protein>
<dbReference type="AlphaFoldDB" id="A0AAJ1TQW5"/>
<keyword evidence="2" id="KW-1185">Reference proteome</keyword>
<organism evidence="1 2">
    <name type="scientific">Croceifilum oryzae</name>
    <dbReference type="NCBI Taxonomy" id="1553429"/>
    <lineage>
        <taxon>Bacteria</taxon>
        <taxon>Bacillati</taxon>
        <taxon>Bacillota</taxon>
        <taxon>Bacilli</taxon>
        <taxon>Bacillales</taxon>
        <taxon>Thermoactinomycetaceae</taxon>
        <taxon>Croceifilum</taxon>
    </lineage>
</organism>
<dbReference type="EMBL" id="JAUSUV010000019">
    <property type="protein sequence ID" value="MDQ0418846.1"/>
    <property type="molecule type" value="Genomic_DNA"/>
</dbReference>
<proteinExistence type="predicted"/>
<dbReference type="RefSeq" id="WP_307254817.1">
    <property type="nucleotide sequence ID" value="NZ_JAUSUV010000019.1"/>
</dbReference>
<name>A0AAJ1TQW5_9BACL</name>
<comment type="caution">
    <text evidence="1">The sequence shown here is derived from an EMBL/GenBank/DDBJ whole genome shotgun (WGS) entry which is preliminary data.</text>
</comment>
<accession>A0AAJ1TQW5</accession>
<dbReference type="Gene3D" id="3.90.79.10">
    <property type="entry name" value="Nucleoside Triphosphate Pyrophosphohydrolase"/>
    <property type="match status" value="1"/>
</dbReference>
<gene>
    <name evidence="1" type="ORF">J2Z48_003051</name>
</gene>